<name>A0AAD9W8V3_PHOAM</name>
<gene>
    <name evidence="2" type="ORF">N8I77_002191</name>
</gene>
<evidence type="ECO:0000313" key="3">
    <source>
        <dbReference type="Proteomes" id="UP001265746"/>
    </source>
</evidence>
<organism evidence="2 3">
    <name type="scientific">Phomopsis amygdali</name>
    <name type="common">Fusicoccum amygdali</name>
    <dbReference type="NCBI Taxonomy" id="1214568"/>
    <lineage>
        <taxon>Eukaryota</taxon>
        <taxon>Fungi</taxon>
        <taxon>Dikarya</taxon>
        <taxon>Ascomycota</taxon>
        <taxon>Pezizomycotina</taxon>
        <taxon>Sordariomycetes</taxon>
        <taxon>Sordariomycetidae</taxon>
        <taxon>Diaporthales</taxon>
        <taxon>Diaporthaceae</taxon>
        <taxon>Diaporthe</taxon>
    </lineage>
</organism>
<dbReference type="Proteomes" id="UP001265746">
    <property type="component" value="Unassembled WGS sequence"/>
</dbReference>
<dbReference type="PANTHER" id="PTHR37540:SF9">
    <property type="entry name" value="ZN(2)-C6 FUNGAL-TYPE DOMAIN-CONTAINING PROTEIN"/>
    <property type="match status" value="1"/>
</dbReference>
<evidence type="ECO:0000313" key="2">
    <source>
        <dbReference type="EMBL" id="KAK2615437.1"/>
    </source>
</evidence>
<dbReference type="InterPro" id="IPR021858">
    <property type="entry name" value="Fun_TF"/>
</dbReference>
<dbReference type="AlphaFoldDB" id="A0AAD9W8V3"/>
<sequence>MALQFIDQGGGPGAGIGSAERRIIRSHVMKGKNAGRPRRSMRKQTTASYPVKRVLTWSAPSVVTASAARPRQLLWSDLSLTSFPQQLDSESTRLMHRWFFDISDELFPPQFCSKFDIIKSIWVNCILQDEAYFHSTLAISASYVDFYQRKPSLSLKTLHHIAKAYELVNIKLSGPESVSDSAIAAVVALIMYQQVHNQHYTGLVHLHGLYQMIRLRGGIYSLLEENRVLALKALRVDAELALQTGSRTLFGTEALSNAISPDPGILDIIKKQFPNATPPKSSFLMLEAVAFSGVLNRMNREASPRLDPLCFMEMMIWLLYRLVDAIPQGQPRSSRDLTSSRGQYEEVANLGILAFMTTLLPEFSRTPDRSGYPLLGRRLKSAIQDLHFTTALEEKNRDLSLLLLWALFVSGVSVMKGEELRELSPLILETSTRLHLCDWPAVLDQLCQFPWIRALHDRPGLALWETSQQRGHET</sequence>
<keyword evidence="1" id="KW-0539">Nucleus</keyword>
<keyword evidence="3" id="KW-1185">Reference proteome</keyword>
<proteinExistence type="predicted"/>
<dbReference type="Pfam" id="PF11951">
    <property type="entry name" value="Fungal_trans_2"/>
    <property type="match status" value="1"/>
</dbReference>
<evidence type="ECO:0000256" key="1">
    <source>
        <dbReference type="ARBA" id="ARBA00023242"/>
    </source>
</evidence>
<protein>
    <submittedName>
        <fullName evidence="2">Uncharacterized protein</fullName>
    </submittedName>
</protein>
<comment type="caution">
    <text evidence="2">The sequence shown here is derived from an EMBL/GenBank/DDBJ whole genome shotgun (WGS) entry which is preliminary data.</text>
</comment>
<dbReference type="EMBL" id="JAUJFL010000001">
    <property type="protein sequence ID" value="KAK2615437.1"/>
    <property type="molecule type" value="Genomic_DNA"/>
</dbReference>
<reference evidence="2" key="1">
    <citation type="submission" date="2023-06" db="EMBL/GenBank/DDBJ databases">
        <authorList>
            <person name="Noh H."/>
        </authorList>
    </citation>
    <scope>NUCLEOTIDE SEQUENCE</scope>
    <source>
        <strain evidence="2">DUCC20226</strain>
    </source>
</reference>
<dbReference type="PANTHER" id="PTHR37540">
    <property type="entry name" value="TRANSCRIPTION FACTOR (ACR-2), PUTATIVE-RELATED-RELATED"/>
    <property type="match status" value="1"/>
</dbReference>
<accession>A0AAD9W8V3</accession>